<dbReference type="EMBL" id="VIEB01000146">
    <property type="protein sequence ID" value="TQE04103.1"/>
    <property type="molecule type" value="Genomic_DNA"/>
</dbReference>
<name>A0A540N0Q5_MALBA</name>
<evidence type="ECO:0000313" key="2">
    <source>
        <dbReference type="Proteomes" id="UP000315295"/>
    </source>
</evidence>
<dbReference type="STRING" id="106549.A0A540N0Q5"/>
<accession>A0A540N0Q5</accession>
<dbReference type="GO" id="GO:0016787">
    <property type="term" value="F:hydrolase activity"/>
    <property type="evidence" value="ECO:0007669"/>
    <property type="project" value="InterPro"/>
</dbReference>
<evidence type="ECO:0000313" key="1">
    <source>
        <dbReference type="EMBL" id="TQE04103.1"/>
    </source>
</evidence>
<dbReference type="InterPro" id="IPR023214">
    <property type="entry name" value="HAD_sf"/>
</dbReference>
<gene>
    <name evidence="1" type="ORF">C1H46_010323</name>
</gene>
<dbReference type="Proteomes" id="UP000315295">
    <property type="component" value="Unassembled WGS sequence"/>
</dbReference>
<proteinExistence type="predicted"/>
<reference evidence="1 2" key="1">
    <citation type="journal article" date="2019" name="G3 (Bethesda)">
        <title>Sequencing of a Wild Apple (Malus baccata) Genome Unravels the Differences Between Cultivated and Wild Apple Species Regarding Disease Resistance and Cold Tolerance.</title>
        <authorList>
            <person name="Chen X."/>
        </authorList>
    </citation>
    <scope>NUCLEOTIDE SEQUENCE [LARGE SCALE GENOMIC DNA]</scope>
    <source>
        <strain evidence="2">cv. Shandingzi</strain>
        <tissue evidence="1">Leaves</tissue>
    </source>
</reference>
<sequence length="128" mass="14028">MTKLHGDATGVLNPVFRCVVAEDIGIDLAADKVDGIKCIVTKSGYTAEEDFHNADLVFDFIGDPPEERNFIQCWSSIYNTLGCILCPSVKIVKLCGGLRSVVYVKKQECMQSGRTGMSYSQGTSELLR</sequence>
<protein>
    <submittedName>
        <fullName evidence="1">Uncharacterized protein</fullName>
    </submittedName>
</protein>
<dbReference type="PANTHER" id="PTHR42896">
    <property type="entry name" value="XYLULOSE-1,5-BISPHOSPHATE (XUBP) PHOSPHATASE"/>
    <property type="match status" value="1"/>
</dbReference>
<comment type="caution">
    <text evidence="1">The sequence shown here is derived from an EMBL/GenBank/DDBJ whole genome shotgun (WGS) entry which is preliminary data.</text>
</comment>
<dbReference type="PANTHER" id="PTHR42896:SF2">
    <property type="entry name" value="CBBY-LIKE PROTEIN"/>
    <property type="match status" value="1"/>
</dbReference>
<dbReference type="AlphaFoldDB" id="A0A540N0Q5"/>
<organism evidence="1 2">
    <name type="scientific">Malus baccata</name>
    <name type="common">Siberian crab apple</name>
    <name type="synonym">Pyrus baccata</name>
    <dbReference type="NCBI Taxonomy" id="106549"/>
    <lineage>
        <taxon>Eukaryota</taxon>
        <taxon>Viridiplantae</taxon>
        <taxon>Streptophyta</taxon>
        <taxon>Embryophyta</taxon>
        <taxon>Tracheophyta</taxon>
        <taxon>Spermatophyta</taxon>
        <taxon>Magnoliopsida</taxon>
        <taxon>eudicotyledons</taxon>
        <taxon>Gunneridae</taxon>
        <taxon>Pentapetalae</taxon>
        <taxon>rosids</taxon>
        <taxon>fabids</taxon>
        <taxon>Rosales</taxon>
        <taxon>Rosaceae</taxon>
        <taxon>Amygdaloideae</taxon>
        <taxon>Maleae</taxon>
        <taxon>Malus</taxon>
    </lineage>
</organism>
<dbReference type="Gene3D" id="3.40.50.1000">
    <property type="entry name" value="HAD superfamily/HAD-like"/>
    <property type="match status" value="1"/>
</dbReference>
<dbReference type="InterPro" id="IPR044999">
    <property type="entry name" value="CbbY-like"/>
</dbReference>
<keyword evidence="2" id="KW-1185">Reference proteome</keyword>